<protein>
    <submittedName>
        <fullName evidence="3">Acyl dehydratase</fullName>
    </submittedName>
</protein>
<reference evidence="3 4" key="1">
    <citation type="submission" date="2020-07" db="EMBL/GenBank/DDBJ databases">
        <title>Sequencing the genomes of 1000 actinobacteria strains.</title>
        <authorList>
            <person name="Klenk H.-P."/>
        </authorList>
    </citation>
    <scope>NUCLEOTIDE SEQUENCE [LARGE SCALE GENOMIC DNA]</scope>
    <source>
        <strain evidence="3 4">DSM 26487</strain>
    </source>
</reference>
<evidence type="ECO:0000259" key="2">
    <source>
        <dbReference type="Pfam" id="PF01575"/>
    </source>
</evidence>
<name>A0A7Z0DRD8_9ACTN</name>
<dbReference type="InterPro" id="IPR002539">
    <property type="entry name" value="MaoC-like_dom"/>
</dbReference>
<dbReference type="Gene3D" id="3.10.129.10">
    <property type="entry name" value="Hotdog Thioesterase"/>
    <property type="match status" value="1"/>
</dbReference>
<dbReference type="SUPFAM" id="SSF54637">
    <property type="entry name" value="Thioesterase/thiol ester dehydrase-isomerase"/>
    <property type="match status" value="1"/>
</dbReference>
<proteinExistence type="inferred from homology"/>
<evidence type="ECO:0000313" key="4">
    <source>
        <dbReference type="Proteomes" id="UP000564496"/>
    </source>
</evidence>
<dbReference type="InterPro" id="IPR029069">
    <property type="entry name" value="HotDog_dom_sf"/>
</dbReference>
<organism evidence="3 4">
    <name type="scientific">Nocardioides panzhihuensis</name>
    <dbReference type="NCBI Taxonomy" id="860243"/>
    <lineage>
        <taxon>Bacteria</taxon>
        <taxon>Bacillati</taxon>
        <taxon>Actinomycetota</taxon>
        <taxon>Actinomycetes</taxon>
        <taxon>Propionibacteriales</taxon>
        <taxon>Nocardioidaceae</taxon>
        <taxon>Nocardioides</taxon>
    </lineage>
</organism>
<comment type="similarity">
    <text evidence="1">Belongs to the enoyl-CoA hydratase/isomerase family.</text>
</comment>
<feature type="domain" description="MaoC-like" evidence="2">
    <location>
        <begin position="12"/>
        <end position="123"/>
    </location>
</feature>
<dbReference type="EMBL" id="JACBZR010000001">
    <property type="protein sequence ID" value="NYI80395.1"/>
    <property type="molecule type" value="Genomic_DNA"/>
</dbReference>
<gene>
    <name evidence="3" type="ORF">BJ988_005043</name>
</gene>
<dbReference type="Pfam" id="PF01575">
    <property type="entry name" value="MaoC_dehydratas"/>
    <property type="match status" value="1"/>
</dbReference>
<sequence length="144" mass="15883">MSELLFAEDVLPGTEVDLGDYTVSLEEILEFSRQWDPQGFHVEQSATGYFGGTIASGLHSMAILQRLSVLGAYSGWAIIAGRRIADVRFLAPTRAGMTLHGSFVVDAVEMRDAQKALVTVSKRLVSGEVLILTAVHEFYMYRRT</sequence>
<evidence type="ECO:0000256" key="1">
    <source>
        <dbReference type="ARBA" id="ARBA00005254"/>
    </source>
</evidence>
<evidence type="ECO:0000313" key="3">
    <source>
        <dbReference type="EMBL" id="NYI80395.1"/>
    </source>
</evidence>
<dbReference type="RefSeq" id="WP_179660592.1">
    <property type="nucleotide sequence ID" value="NZ_JACBZR010000001.1"/>
</dbReference>
<accession>A0A7Z0DRD8</accession>
<comment type="caution">
    <text evidence="3">The sequence shown here is derived from an EMBL/GenBank/DDBJ whole genome shotgun (WGS) entry which is preliminary data.</text>
</comment>
<keyword evidence="4" id="KW-1185">Reference proteome</keyword>
<dbReference type="AlphaFoldDB" id="A0A7Z0DRD8"/>
<dbReference type="Proteomes" id="UP000564496">
    <property type="component" value="Unassembled WGS sequence"/>
</dbReference>